<gene>
    <name evidence="1" type="ORF">AVEN_74519_1</name>
</gene>
<dbReference type="EMBL" id="BGPR01001507">
    <property type="protein sequence ID" value="GBM55559.1"/>
    <property type="molecule type" value="Genomic_DNA"/>
</dbReference>
<dbReference type="AlphaFoldDB" id="A0A4Y2GRW5"/>
<evidence type="ECO:0000313" key="1">
    <source>
        <dbReference type="EMBL" id="GBM55559.1"/>
    </source>
</evidence>
<accession>A0A4Y2GRW5</accession>
<protein>
    <submittedName>
        <fullName evidence="1">Uncharacterized protein</fullName>
    </submittedName>
</protein>
<dbReference type="Proteomes" id="UP000499080">
    <property type="component" value="Unassembled WGS sequence"/>
</dbReference>
<name>A0A4Y2GRW5_ARAVE</name>
<reference evidence="1 2" key="1">
    <citation type="journal article" date="2019" name="Sci. Rep.">
        <title>Orb-weaving spider Araneus ventricosus genome elucidates the spidroin gene catalogue.</title>
        <authorList>
            <person name="Kono N."/>
            <person name="Nakamura H."/>
            <person name="Ohtoshi R."/>
            <person name="Moran D.A.P."/>
            <person name="Shinohara A."/>
            <person name="Yoshida Y."/>
            <person name="Fujiwara M."/>
            <person name="Mori M."/>
            <person name="Tomita M."/>
            <person name="Arakawa K."/>
        </authorList>
    </citation>
    <scope>NUCLEOTIDE SEQUENCE [LARGE SCALE GENOMIC DNA]</scope>
</reference>
<keyword evidence="2" id="KW-1185">Reference proteome</keyword>
<evidence type="ECO:0000313" key="2">
    <source>
        <dbReference type="Proteomes" id="UP000499080"/>
    </source>
</evidence>
<sequence length="129" mass="15089">MFCYWTHKLRGMLVDIKRNKNCNATWCRKRRLEGENREKRIAYPRRWIGRAGPIVWPPSSPDPTLVTFSYGVTFNDSFMRRLWTHRRISSRQTSKSYLAYSNASGNRFHVVADFAMTSAAATYNNSCNN</sequence>
<organism evidence="1 2">
    <name type="scientific">Araneus ventricosus</name>
    <name type="common">Orbweaver spider</name>
    <name type="synonym">Epeira ventricosa</name>
    <dbReference type="NCBI Taxonomy" id="182803"/>
    <lineage>
        <taxon>Eukaryota</taxon>
        <taxon>Metazoa</taxon>
        <taxon>Ecdysozoa</taxon>
        <taxon>Arthropoda</taxon>
        <taxon>Chelicerata</taxon>
        <taxon>Arachnida</taxon>
        <taxon>Araneae</taxon>
        <taxon>Araneomorphae</taxon>
        <taxon>Entelegynae</taxon>
        <taxon>Araneoidea</taxon>
        <taxon>Araneidae</taxon>
        <taxon>Araneus</taxon>
    </lineage>
</organism>
<comment type="caution">
    <text evidence="1">The sequence shown here is derived from an EMBL/GenBank/DDBJ whole genome shotgun (WGS) entry which is preliminary data.</text>
</comment>
<proteinExistence type="predicted"/>